<dbReference type="EMBL" id="JACIEE010000012">
    <property type="protein sequence ID" value="MBB3979580.1"/>
    <property type="molecule type" value="Genomic_DNA"/>
</dbReference>
<accession>A0A7W6GLD4</accession>
<gene>
    <name evidence="1" type="ORF">GGQ64_004824</name>
</gene>
<dbReference type="Proteomes" id="UP000574761">
    <property type="component" value="Unassembled WGS sequence"/>
</dbReference>
<dbReference type="AlphaFoldDB" id="A0A7W6GLD4"/>
<reference evidence="1 2" key="1">
    <citation type="submission" date="2020-08" db="EMBL/GenBank/DDBJ databases">
        <title>Genomic Encyclopedia of Type Strains, Phase IV (KMG-IV): sequencing the most valuable type-strain genomes for metagenomic binning, comparative biology and taxonomic classification.</title>
        <authorList>
            <person name="Goeker M."/>
        </authorList>
    </citation>
    <scope>NUCLEOTIDE SEQUENCE [LARGE SCALE GENOMIC DNA]</scope>
    <source>
        <strain evidence="1 2">DSM 100211</strain>
    </source>
</reference>
<sequence length="104" mass="12028">MTCERDNHPIIDGQNGKCAKRSLRYFSQEEEALIVARCRAHHADRNHPTMKESYLKMAALIQHVNSGRLHGRLVPLRTPSSLTFHRVLREVRVEGETLDRRASR</sequence>
<proteinExistence type="predicted"/>
<name>A0A7W6GLD4_9HYPH</name>
<evidence type="ECO:0000313" key="2">
    <source>
        <dbReference type="Proteomes" id="UP000574761"/>
    </source>
</evidence>
<evidence type="ECO:0000313" key="1">
    <source>
        <dbReference type="EMBL" id="MBB3979580.1"/>
    </source>
</evidence>
<comment type="caution">
    <text evidence="1">The sequence shown here is derived from an EMBL/GenBank/DDBJ whole genome shotgun (WGS) entry which is preliminary data.</text>
</comment>
<protein>
    <submittedName>
        <fullName evidence="1">Uncharacterized protein</fullName>
    </submittedName>
</protein>
<organism evidence="1 2">
    <name type="scientific">Mycoplana azooxidifex</name>
    <dbReference type="NCBI Taxonomy" id="1636188"/>
    <lineage>
        <taxon>Bacteria</taxon>
        <taxon>Pseudomonadati</taxon>
        <taxon>Pseudomonadota</taxon>
        <taxon>Alphaproteobacteria</taxon>
        <taxon>Hyphomicrobiales</taxon>
        <taxon>Rhizobiaceae</taxon>
        <taxon>Mycoplana</taxon>
    </lineage>
</organism>
<keyword evidence="2" id="KW-1185">Reference proteome</keyword>